<keyword evidence="5" id="KW-0472">Membrane</keyword>
<dbReference type="InterPro" id="IPR003599">
    <property type="entry name" value="Ig_sub"/>
</dbReference>
<dbReference type="Gene3D" id="2.60.40.10">
    <property type="entry name" value="Immunoglobulins"/>
    <property type="match status" value="1"/>
</dbReference>
<dbReference type="SUPFAM" id="SSF48726">
    <property type="entry name" value="Immunoglobulin"/>
    <property type="match status" value="1"/>
</dbReference>
<dbReference type="GO" id="GO:0071944">
    <property type="term" value="C:cell periphery"/>
    <property type="evidence" value="ECO:0007669"/>
    <property type="project" value="UniProtKB-ARBA"/>
</dbReference>
<evidence type="ECO:0000256" key="3">
    <source>
        <dbReference type="ARBA" id="ARBA00022737"/>
    </source>
</evidence>
<dbReference type="PANTHER" id="PTHR24366:SF87">
    <property type="entry name" value="KEKKON 6, ISOFORM B"/>
    <property type="match status" value="1"/>
</dbReference>
<evidence type="ECO:0000259" key="7">
    <source>
        <dbReference type="PROSITE" id="PS50835"/>
    </source>
</evidence>
<dbReference type="InParanoid" id="A0A6J1WEG3"/>
<dbReference type="InterPro" id="IPR036179">
    <property type="entry name" value="Ig-like_dom_sf"/>
</dbReference>
<dbReference type="SMART" id="SM00409">
    <property type="entry name" value="IG"/>
    <property type="match status" value="1"/>
</dbReference>
<keyword evidence="2 6" id="KW-0732">Signal</keyword>
<dbReference type="InterPro" id="IPR003591">
    <property type="entry name" value="Leu-rich_rpt_typical-subtyp"/>
</dbReference>
<dbReference type="InterPro" id="IPR007110">
    <property type="entry name" value="Ig-like_dom"/>
</dbReference>
<evidence type="ECO:0000256" key="4">
    <source>
        <dbReference type="ARBA" id="ARBA00023157"/>
    </source>
</evidence>
<keyword evidence="5" id="KW-0812">Transmembrane</keyword>
<gene>
    <name evidence="9" type="primary">LOC113512126</name>
</gene>
<dbReference type="PROSITE" id="PS50835">
    <property type="entry name" value="IG_LIKE"/>
    <property type="match status" value="1"/>
</dbReference>
<dbReference type="FunCoup" id="A0A6J1WEG3">
    <property type="interactions" value="79"/>
</dbReference>
<feature type="signal peptide" evidence="6">
    <location>
        <begin position="1"/>
        <end position="22"/>
    </location>
</feature>
<dbReference type="SMART" id="SM00369">
    <property type="entry name" value="LRR_TYP"/>
    <property type="match status" value="5"/>
</dbReference>
<dbReference type="GeneID" id="113512126"/>
<dbReference type="OrthoDB" id="1099686at2759"/>
<keyword evidence="3" id="KW-0677">Repeat</keyword>
<dbReference type="KEGG" id="gmw:113512126"/>
<evidence type="ECO:0000256" key="1">
    <source>
        <dbReference type="ARBA" id="ARBA00022614"/>
    </source>
</evidence>
<accession>A0A6J1WEG3</accession>
<dbReference type="Pfam" id="PF13927">
    <property type="entry name" value="Ig_3"/>
    <property type="match status" value="1"/>
</dbReference>
<dbReference type="PANTHER" id="PTHR24366">
    <property type="entry name" value="IG(IMMUNOGLOBULIN) AND LRR(LEUCINE RICH REPEAT) DOMAINS"/>
    <property type="match status" value="1"/>
</dbReference>
<dbReference type="FunFam" id="3.80.10.10:FF:000082">
    <property type="entry name" value="Leucine-rich repeat-containing 24"/>
    <property type="match status" value="1"/>
</dbReference>
<dbReference type="SUPFAM" id="SSF52058">
    <property type="entry name" value="L domain-like"/>
    <property type="match status" value="1"/>
</dbReference>
<feature type="chain" id="PRO_5026976276" evidence="6">
    <location>
        <begin position="23"/>
        <end position="585"/>
    </location>
</feature>
<dbReference type="InterPro" id="IPR001611">
    <property type="entry name" value="Leu-rich_rpt"/>
</dbReference>
<keyword evidence="8" id="KW-1185">Reference proteome</keyword>
<keyword evidence="5" id="KW-1133">Transmembrane helix</keyword>
<feature type="domain" description="Ig-like" evidence="7">
    <location>
        <begin position="264"/>
        <end position="370"/>
    </location>
</feature>
<dbReference type="InterPro" id="IPR032675">
    <property type="entry name" value="LRR_dom_sf"/>
</dbReference>
<dbReference type="InterPro" id="IPR000483">
    <property type="entry name" value="Cys-rich_flank_reg_C"/>
</dbReference>
<dbReference type="RefSeq" id="XP_026751713.1">
    <property type="nucleotide sequence ID" value="XM_026895912.3"/>
</dbReference>
<dbReference type="Proteomes" id="UP001652740">
    <property type="component" value="Unplaced"/>
</dbReference>
<protein>
    <submittedName>
        <fullName evidence="9">Leucine-rich repeat-containing protein 24-like</fullName>
    </submittedName>
</protein>
<evidence type="ECO:0000256" key="2">
    <source>
        <dbReference type="ARBA" id="ARBA00022729"/>
    </source>
</evidence>
<sequence length="585" mass="65408">MGIRVLRCGCWLILLVINLTGSDWLSCGDISVCICKWSSGKKTASCVSAGLKELPHLAAEIQVLDLHGNSLKTLGQDAFANIELLNLQRLNLSMTNLRSLHSDTFRELRILIELDLSQNELFQLSPDTFRGNDRLRLLILNDNPLSSLVVEQFPVLQHLKKLELSRCKLQNIHPFAFVNLQALETIHVHQNQLSYLHPNTFNLPVLKTLTLSDNPWYCDCRLRDFHEWFLHSNLGNEEVFCEGPEKKTHKSWRTLKGIDMVCPPSAYSTPSVIRTEAGAEISFGCFVRGDPKPTITWTFHHNEIHNKTYKHSDILVYKYQAEYFDEYRDDFINKSAQWVNVTITNVTSDLSGEWKCSAKSPVGEASAYLTLFLPKARTATARVAPDYSTFFILAGSMIAMTSVGFIAACICWKTKRRRMPPSRSFTDQEKKLLDTSLAASCDRTSADLGSSYGFEMLDRSMSLESEDTQRCLEPVQITIEGPPGTFPPPPAEFALPAPYGNIFISVQVAAHNDKYPDLLGGGATLPRRSRTCFLKSAYDNMGPRITAAGSSTWSLPDANADNVGVDKDNDLSTPLSTFSTEFTAL</sequence>
<evidence type="ECO:0000256" key="5">
    <source>
        <dbReference type="SAM" id="Phobius"/>
    </source>
</evidence>
<evidence type="ECO:0000256" key="6">
    <source>
        <dbReference type="SAM" id="SignalP"/>
    </source>
</evidence>
<dbReference type="Gene3D" id="3.80.10.10">
    <property type="entry name" value="Ribonuclease Inhibitor"/>
    <property type="match status" value="2"/>
</dbReference>
<reference evidence="9" key="1">
    <citation type="submission" date="2025-08" db="UniProtKB">
        <authorList>
            <consortium name="RefSeq"/>
        </authorList>
    </citation>
    <scope>IDENTIFICATION</scope>
    <source>
        <tissue evidence="9">Whole larvae</tissue>
    </source>
</reference>
<keyword evidence="1" id="KW-0433">Leucine-rich repeat</keyword>
<dbReference type="AlphaFoldDB" id="A0A6J1WEG3"/>
<evidence type="ECO:0000313" key="9">
    <source>
        <dbReference type="RefSeq" id="XP_026751713.1"/>
    </source>
</evidence>
<keyword evidence="4" id="KW-1015">Disulfide bond</keyword>
<proteinExistence type="predicted"/>
<name>A0A6J1WEG3_GALME</name>
<evidence type="ECO:0000313" key="8">
    <source>
        <dbReference type="Proteomes" id="UP001652740"/>
    </source>
</evidence>
<dbReference type="SMART" id="SM00082">
    <property type="entry name" value="LRRCT"/>
    <property type="match status" value="1"/>
</dbReference>
<organism evidence="8 9">
    <name type="scientific">Galleria mellonella</name>
    <name type="common">Greater wax moth</name>
    <dbReference type="NCBI Taxonomy" id="7137"/>
    <lineage>
        <taxon>Eukaryota</taxon>
        <taxon>Metazoa</taxon>
        <taxon>Ecdysozoa</taxon>
        <taxon>Arthropoda</taxon>
        <taxon>Hexapoda</taxon>
        <taxon>Insecta</taxon>
        <taxon>Pterygota</taxon>
        <taxon>Neoptera</taxon>
        <taxon>Endopterygota</taxon>
        <taxon>Lepidoptera</taxon>
        <taxon>Glossata</taxon>
        <taxon>Ditrysia</taxon>
        <taxon>Pyraloidea</taxon>
        <taxon>Pyralidae</taxon>
        <taxon>Galleriinae</taxon>
        <taxon>Galleria</taxon>
    </lineage>
</organism>
<dbReference type="InterPro" id="IPR013783">
    <property type="entry name" value="Ig-like_fold"/>
</dbReference>
<dbReference type="Pfam" id="PF13855">
    <property type="entry name" value="LRR_8"/>
    <property type="match status" value="2"/>
</dbReference>
<feature type="transmembrane region" description="Helical" evidence="5">
    <location>
        <begin position="390"/>
        <end position="412"/>
    </location>
</feature>